<gene>
    <name evidence="1" type="ORF">BD410DRAFT_840772</name>
</gene>
<sequence length="153" mass="17300">MKIDVKVFPYGGIDEKTARTRLHACGSLGRPPRTAVKEPLEQAFSWANVISVSAHGDNGCRFLETPNYRVNRHDLHSRSPDLLIHMSSYGYDYDENIYDFARLFREDDNGSGNGGRKRGLLERLKTWTGAYSDSVEQIVADEYGVRAGEREDT</sequence>
<dbReference type="EMBL" id="ML170183">
    <property type="protein sequence ID" value="TDL21050.1"/>
    <property type="molecule type" value="Genomic_DNA"/>
</dbReference>
<accession>A0A4Y7Q2N7</accession>
<evidence type="ECO:0000313" key="2">
    <source>
        <dbReference type="Proteomes" id="UP000294933"/>
    </source>
</evidence>
<protein>
    <submittedName>
        <fullName evidence="1">Uncharacterized protein</fullName>
    </submittedName>
</protein>
<dbReference type="VEuPathDB" id="FungiDB:BD410DRAFT_840772"/>
<name>A0A4Y7Q2N7_9AGAM</name>
<organism evidence="1 2">
    <name type="scientific">Rickenella mellea</name>
    <dbReference type="NCBI Taxonomy" id="50990"/>
    <lineage>
        <taxon>Eukaryota</taxon>
        <taxon>Fungi</taxon>
        <taxon>Dikarya</taxon>
        <taxon>Basidiomycota</taxon>
        <taxon>Agaricomycotina</taxon>
        <taxon>Agaricomycetes</taxon>
        <taxon>Hymenochaetales</taxon>
        <taxon>Rickenellaceae</taxon>
        <taxon>Rickenella</taxon>
    </lineage>
</organism>
<dbReference type="Proteomes" id="UP000294933">
    <property type="component" value="Unassembled WGS sequence"/>
</dbReference>
<reference evidence="1 2" key="1">
    <citation type="submission" date="2018-06" db="EMBL/GenBank/DDBJ databases">
        <title>A transcriptomic atlas of mushroom development highlights an independent origin of complex multicellularity.</title>
        <authorList>
            <consortium name="DOE Joint Genome Institute"/>
            <person name="Krizsan K."/>
            <person name="Almasi E."/>
            <person name="Merenyi Z."/>
            <person name="Sahu N."/>
            <person name="Viragh M."/>
            <person name="Koszo T."/>
            <person name="Mondo S."/>
            <person name="Kiss B."/>
            <person name="Balint B."/>
            <person name="Kues U."/>
            <person name="Barry K."/>
            <person name="Hegedus J.C."/>
            <person name="Henrissat B."/>
            <person name="Johnson J."/>
            <person name="Lipzen A."/>
            <person name="Ohm R."/>
            <person name="Nagy I."/>
            <person name="Pangilinan J."/>
            <person name="Yan J."/>
            <person name="Xiong Y."/>
            <person name="Grigoriev I.V."/>
            <person name="Hibbett D.S."/>
            <person name="Nagy L.G."/>
        </authorList>
    </citation>
    <scope>NUCLEOTIDE SEQUENCE [LARGE SCALE GENOMIC DNA]</scope>
    <source>
        <strain evidence="1 2">SZMC22713</strain>
    </source>
</reference>
<proteinExistence type="predicted"/>
<dbReference type="AlphaFoldDB" id="A0A4Y7Q2N7"/>
<keyword evidence="2" id="KW-1185">Reference proteome</keyword>
<evidence type="ECO:0000313" key="1">
    <source>
        <dbReference type="EMBL" id="TDL21050.1"/>
    </source>
</evidence>